<accession>A0ABQ0JX12</accession>
<gene>
    <name evidence="8" type="ORF">BROSI_A1515</name>
</gene>
<keyword evidence="3" id="KW-0805">Transcription regulation</keyword>
<comment type="caution">
    <text evidence="8">The sequence shown here is derived from an EMBL/GenBank/DDBJ whole genome shotgun (WGS) entry which is preliminary data.</text>
</comment>
<dbReference type="SUPFAM" id="SSF52172">
    <property type="entry name" value="CheY-like"/>
    <property type="match status" value="1"/>
</dbReference>
<proteinExistence type="predicted"/>
<evidence type="ECO:0000256" key="4">
    <source>
        <dbReference type="ARBA" id="ARBA00023125"/>
    </source>
</evidence>
<dbReference type="InterPro" id="IPR035965">
    <property type="entry name" value="PAS-like_dom_sf"/>
</dbReference>
<evidence type="ECO:0000256" key="1">
    <source>
        <dbReference type="ARBA" id="ARBA00022553"/>
    </source>
</evidence>
<evidence type="ECO:0000256" key="6">
    <source>
        <dbReference type="PROSITE-ProRule" id="PRU00169"/>
    </source>
</evidence>
<dbReference type="Gene3D" id="3.40.50.2300">
    <property type="match status" value="1"/>
</dbReference>
<feature type="domain" description="Response regulatory" evidence="7">
    <location>
        <begin position="5"/>
        <end position="121"/>
    </location>
</feature>
<protein>
    <submittedName>
        <fullName evidence="8">Response regulator receiver modulated serine phosphatase</fullName>
    </submittedName>
</protein>
<dbReference type="RefSeq" id="WP_082059092.1">
    <property type="nucleotide sequence ID" value="NZ_BAFN01000001.1"/>
</dbReference>
<dbReference type="InterPro" id="IPR000014">
    <property type="entry name" value="PAS"/>
</dbReference>
<evidence type="ECO:0000256" key="5">
    <source>
        <dbReference type="ARBA" id="ARBA00023163"/>
    </source>
</evidence>
<dbReference type="PROSITE" id="PS50110">
    <property type="entry name" value="RESPONSE_REGULATORY"/>
    <property type="match status" value="1"/>
</dbReference>
<dbReference type="Pfam" id="PF00072">
    <property type="entry name" value="Response_reg"/>
    <property type="match status" value="1"/>
</dbReference>
<organism evidence="8 9">
    <name type="scientific">Candidatus Brocadia sinica JPN1</name>
    <dbReference type="NCBI Taxonomy" id="1197129"/>
    <lineage>
        <taxon>Bacteria</taxon>
        <taxon>Pseudomonadati</taxon>
        <taxon>Planctomycetota</taxon>
        <taxon>Candidatus Brocadiia</taxon>
        <taxon>Candidatus Brocadiales</taxon>
        <taxon>Candidatus Brocadiaceae</taxon>
        <taxon>Candidatus Brocadia</taxon>
    </lineage>
</organism>
<dbReference type="CDD" id="cd17538">
    <property type="entry name" value="REC_D1_PleD-like"/>
    <property type="match status" value="1"/>
</dbReference>
<dbReference type="Proteomes" id="UP000032309">
    <property type="component" value="Unassembled WGS sequence"/>
</dbReference>
<feature type="modified residue" description="4-aspartylphosphate" evidence="6">
    <location>
        <position position="54"/>
    </location>
</feature>
<evidence type="ECO:0000256" key="2">
    <source>
        <dbReference type="ARBA" id="ARBA00023012"/>
    </source>
</evidence>
<dbReference type="InterPro" id="IPR011006">
    <property type="entry name" value="CheY-like_superfamily"/>
</dbReference>
<keyword evidence="5" id="KW-0804">Transcription</keyword>
<dbReference type="CDD" id="cd00130">
    <property type="entry name" value="PAS"/>
    <property type="match status" value="1"/>
</dbReference>
<evidence type="ECO:0000256" key="3">
    <source>
        <dbReference type="ARBA" id="ARBA00023015"/>
    </source>
</evidence>
<dbReference type="PANTHER" id="PTHR48111">
    <property type="entry name" value="REGULATOR OF RPOS"/>
    <property type="match status" value="1"/>
</dbReference>
<keyword evidence="2" id="KW-0902">Two-component regulatory system</keyword>
<sequence>MNKAKILVADDIKQNVKLLRVILTASEYDVIEAYDGEEALEKAKTENPDLILLDIMMPRLTGYEVCQKLRADGTTKNIPIVMITALHEMDDRIKGIEAGANDFISKPFNKAELLARVKSLLRMRQPSVKRDETPVLDTILSGLSEGVIVADEQWKIKNINQTAQELLHIQTDTKDMDLMAHLSRMRLSVPMETLRNSQEKDTDFQILSSNTQHPFHANARMTKIFDNHGNITGITLIVRREGNK</sequence>
<keyword evidence="1 6" id="KW-0597">Phosphoprotein</keyword>
<dbReference type="EMBL" id="BAFN01000001">
    <property type="protein sequence ID" value="GAN32999.1"/>
    <property type="molecule type" value="Genomic_DNA"/>
</dbReference>
<keyword evidence="4" id="KW-0238">DNA-binding</keyword>
<evidence type="ECO:0000259" key="7">
    <source>
        <dbReference type="PROSITE" id="PS50110"/>
    </source>
</evidence>
<dbReference type="PANTHER" id="PTHR48111:SF1">
    <property type="entry name" value="TWO-COMPONENT RESPONSE REGULATOR ORR33"/>
    <property type="match status" value="1"/>
</dbReference>
<dbReference type="InterPro" id="IPR001789">
    <property type="entry name" value="Sig_transdc_resp-reg_receiver"/>
</dbReference>
<name>A0ABQ0JX12_9BACT</name>
<evidence type="ECO:0000313" key="9">
    <source>
        <dbReference type="Proteomes" id="UP000032309"/>
    </source>
</evidence>
<dbReference type="Pfam" id="PF00989">
    <property type="entry name" value="PAS"/>
    <property type="match status" value="1"/>
</dbReference>
<keyword evidence="9" id="KW-1185">Reference proteome</keyword>
<dbReference type="InterPro" id="IPR039420">
    <property type="entry name" value="WalR-like"/>
</dbReference>
<dbReference type="SUPFAM" id="SSF55785">
    <property type="entry name" value="PYP-like sensor domain (PAS domain)"/>
    <property type="match status" value="1"/>
</dbReference>
<reference evidence="9" key="1">
    <citation type="journal article" date="2015" name="Genome Announc.">
        <title>Draft Genome Sequence of an Anaerobic Ammonium-Oxidizing Bacterium, "Candidatus Brocadia sinica".</title>
        <authorList>
            <person name="Oshiki M."/>
            <person name="Shinyako-Hata K."/>
            <person name="Satoh H."/>
            <person name="Okabe S."/>
        </authorList>
    </citation>
    <scope>NUCLEOTIDE SEQUENCE [LARGE SCALE GENOMIC DNA]</scope>
    <source>
        <strain evidence="9">JPN1</strain>
    </source>
</reference>
<evidence type="ECO:0000313" key="8">
    <source>
        <dbReference type="EMBL" id="GAN32999.1"/>
    </source>
</evidence>
<dbReference type="InterPro" id="IPR013767">
    <property type="entry name" value="PAS_fold"/>
</dbReference>
<dbReference type="Gene3D" id="3.30.450.20">
    <property type="entry name" value="PAS domain"/>
    <property type="match status" value="1"/>
</dbReference>
<dbReference type="SMART" id="SM00448">
    <property type="entry name" value="REC"/>
    <property type="match status" value="1"/>
</dbReference>